<keyword evidence="4" id="KW-0689">Ribosomal protein</keyword>
<organism evidence="4 5">
    <name type="scientific">Rhodococcus jostii</name>
    <dbReference type="NCBI Taxonomy" id="132919"/>
    <lineage>
        <taxon>Bacteria</taxon>
        <taxon>Bacillati</taxon>
        <taxon>Actinomycetota</taxon>
        <taxon>Actinomycetes</taxon>
        <taxon>Mycobacteriales</taxon>
        <taxon>Nocardiaceae</taxon>
        <taxon>Rhodococcus</taxon>
    </lineage>
</organism>
<dbReference type="GO" id="GO:0016747">
    <property type="term" value="F:acyltransferase activity, transferring groups other than amino-acyl groups"/>
    <property type="evidence" value="ECO:0007669"/>
    <property type="project" value="InterPro"/>
</dbReference>
<sequence length="181" mass="19446">MIRPAVSTDLPVLQDIEIAAGAPFRDIGMDAVADDPPFTLDELTDYLRSECVWVAVDTDDAPVAYALVAVVDGGAHIEQVSVHPSHARQRLGAQLIEEISSWAAERGLPALTLTTFVDVPWNAPYYEQLGFRPLPEGDLTPGLSRIRADEARHGLAAWPRVTMSRPVTAPVGTVVTAPQAG</sequence>
<dbReference type="Gene3D" id="3.40.630.30">
    <property type="match status" value="1"/>
</dbReference>
<dbReference type="Pfam" id="PF00583">
    <property type="entry name" value="Acetyltransf_1"/>
    <property type="match status" value="1"/>
</dbReference>
<accession>A0A1H4XSN2</accession>
<dbReference type="RefSeq" id="WP_073370449.1">
    <property type="nucleotide sequence ID" value="NZ_FNTL01000004.1"/>
</dbReference>
<dbReference type="OrthoDB" id="572496at2"/>
<evidence type="ECO:0000313" key="4">
    <source>
        <dbReference type="EMBL" id="SED08130.1"/>
    </source>
</evidence>
<evidence type="ECO:0000313" key="5">
    <source>
        <dbReference type="Proteomes" id="UP000183407"/>
    </source>
</evidence>
<dbReference type="SUPFAM" id="SSF55729">
    <property type="entry name" value="Acyl-CoA N-acyltransferases (Nat)"/>
    <property type="match status" value="1"/>
</dbReference>
<feature type="domain" description="N-acetyltransferase" evidence="3">
    <location>
        <begin position="1"/>
        <end position="150"/>
    </location>
</feature>
<dbReference type="PANTHER" id="PTHR43800">
    <property type="entry name" value="PEPTIDYL-LYSINE N-ACETYLTRANSFERASE YJAB"/>
    <property type="match status" value="1"/>
</dbReference>
<dbReference type="EMBL" id="FNTL01000004">
    <property type="protein sequence ID" value="SED08130.1"/>
    <property type="molecule type" value="Genomic_DNA"/>
</dbReference>
<evidence type="ECO:0000256" key="1">
    <source>
        <dbReference type="ARBA" id="ARBA00022679"/>
    </source>
</evidence>
<dbReference type="InterPro" id="IPR000182">
    <property type="entry name" value="GNAT_dom"/>
</dbReference>
<keyword evidence="2" id="KW-0012">Acyltransferase</keyword>
<proteinExistence type="predicted"/>
<reference evidence="5" key="1">
    <citation type="submission" date="2016-10" db="EMBL/GenBank/DDBJ databases">
        <authorList>
            <person name="Varghese N."/>
        </authorList>
    </citation>
    <scope>NUCLEOTIDE SEQUENCE [LARGE SCALE GENOMIC DNA]</scope>
    <source>
        <strain evidence="5">DSM 44719</strain>
    </source>
</reference>
<dbReference type="GO" id="GO:0005840">
    <property type="term" value="C:ribosome"/>
    <property type="evidence" value="ECO:0007669"/>
    <property type="project" value="UniProtKB-KW"/>
</dbReference>
<dbReference type="PANTHER" id="PTHR43800:SF1">
    <property type="entry name" value="PEPTIDYL-LYSINE N-ACETYLTRANSFERASE YJAB"/>
    <property type="match status" value="1"/>
</dbReference>
<gene>
    <name evidence="4" type="ORF">SAMN04490220_3441</name>
</gene>
<dbReference type="Proteomes" id="UP000183407">
    <property type="component" value="Unassembled WGS sequence"/>
</dbReference>
<dbReference type="PROSITE" id="PS51186">
    <property type="entry name" value="GNAT"/>
    <property type="match status" value="1"/>
</dbReference>
<dbReference type="InterPro" id="IPR016181">
    <property type="entry name" value="Acyl_CoA_acyltransferase"/>
</dbReference>
<keyword evidence="4" id="KW-0687">Ribonucleoprotein</keyword>
<protein>
    <submittedName>
        <fullName evidence="4">Ribosomal protein S18 acetylase RimI</fullName>
    </submittedName>
</protein>
<evidence type="ECO:0000256" key="2">
    <source>
        <dbReference type="ARBA" id="ARBA00023315"/>
    </source>
</evidence>
<name>A0A1H4XSN2_RHOJO</name>
<keyword evidence="1" id="KW-0808">Transferase</keyword>
<evidence type="ECO:0000259" key="3">
    <source>
        <dbReference type="PROSITE" id="PS51186"/>
    </source>
</evidence>
<dbReference type="AlphaFoldDB" id="A0A1H4XSN2"/>
<dbReference type="CDD" id="cd04301">
    <property type="entry name" value="NAT_SF"/>
    <property type="match status" value="1"/>
</dbReference>